<name>A0AAX1MZJ7_9BACT</name>
<dbReference type="Proteomes" id="UP000678679">
    <property type="component" value="Chromosome 1"/>
</dbReference>
<reference evidence="1 2" key="1">
    <citation type="submission" date="2021-05" db="EMBL/GenBank/DDBJ databases">
        <title>Comparative genomic studies on the polysaccharide-degrading batcterial strains of the Flammeovirga genus.</title>
        <authorList>
            <person name="Zewei F."/>
            <person name="Zheng Z."/>
            <person name="Yu L."/>
            <person name="Ruyue G."/>
            <person name="Yanhong M."/>
            <person name="Yuanyuan C."/>
            <person name="Jingyan G."/>
            <person name="Wenjun H."/>
        </authorList>
    </citation>
    <scope>NUCLEOTIDE SEQUENCE [LARGE SCALE GENOMIC DNA]</scope>
    <source>
        <strain evidence="1 2">NBRC:100898</strain>
    </source>
</reference>
<dbReference type="PROSITE" id="PS51257">
    <property type="entry name" value="PROKAR_LIPOPROTEIN"/>
    <property type="match status" value="1"/>
</dbReference>
<dbReference type="EMBL" id="CP076132">
    <property type="protein sequence ID" value="QWG00657.1"/>
    <property type="molecule type" value="Genomic_DNA"/>
</dbReference>
<dbReference type="InterPro" id="IPR011990">
    <property type="entry name" value="TPR-like_helical_dom_sf"/>
</dbReference>
<dbReference type="SUPFAM" id="SSF48452">
    <property type="entry name" value="TPR-like"/>
    <property type="match status" value="1"/>
</dbReference>
<dbReference type="AlphaFoldDB" id="A0AAX1MZJ7"/>
<dbReference type="KEGG" id="fya:KMW28_13455"/>
<organism evidence="1 2">
    <name type="scientific">Flammeovirga yaeyamensis</name>
    <dbReference type="NCBI Taxonomy" id="367791"/>
    <lineage>
        <taxon>Bacteria</taxon>
        <taxon>Pseudomonadati</taxon>
        <taxon>Bacteroidota</taxon>
        <taxon>Cytophagia</taxon>
        <taxon>Cytophagales</taxon>
        <taxon>Flammeovirgaceae</taxon>
        <taxon>Flammeovirga</taxon>
    </lineage>
</organism>
<evidence type="ECO:0000313" key="1">
    <source>
        <dbReference type="EMBL" id="QWG00657.1"/>
    </source>
</evidence>
<protein>
    <submittedName>
        <fullName evidence="1">SusD/RagB family nutrient-binding outer membrane lipoprotein</fullName>
    </submittedName>
</protein>
<sequence>MKLKNILIAASLSAATMFGTGCTHKFEEMNDNPWTSNDLNIKHILPFTQTKAYSNGHEGWRTSIIMTGPMSGISSTYITTGSGFGENGEYTGAFFENLYRDMIRNIEDSKFRLKNDGSDEAMANYGRFSVVNVINQLRATQLYGDIPYSTAGKGYTEGIYYPAYDRQEDVLELMVKDLDEAATLISKVDELSSDDAYRVGIPYRDLYLKIINSLYIKIGVMMSESNPSRGAEIFAKGYGSKNFITAWSEAPVIHHTMEGGAWGHTVNGYGVANNSLVGGFSGNYFSPELLEYMQSHHDPRIFRLACHLDYSNARTEAFTDVSVYKDFDPFKQAHTNTPNTFEKVHFRGLRLGSTSEGSRSIYKVDGAEGNQQIDFWANRTLDIAENGQYITLAGISPEVFNATAPTIILGADEVNFFIAEAALLPGYGVSEAEGQTYLRNAVTLALSKYDAVGFGGGSLEEAFVDIYKKQTNPDYNHPANKSAYVDDVIQRYNAADSQGKREVVVTEHWASLTGDCINAFALVNRTGLPSFINRNLTETQRNFDLPVFDKDPLANDDATIIGENEVLLHTGGSTGGIRPYRFPYPGSELNANSANAEEAINRQRAETGVGGGTHFIAVPQWSNKR</sequence>
<dbReference type="InterPro" id="IPR041662">
    <property type="entry name" value="SusD-like_2"/>
</dbReference>
<accession>A0AAX1MZJ7</accession>
<dbReference type="RefSeq" id="WP_169666168.1">
    <property type="nucleotide sequence ID" value="NZ_CP076132.1"/>
</dbReference>
<dbReference type="Gene3D" id="1.25.40.390">
    <property type="match status" value="2"/>
</dbReference>
<proteinExistence type="predicted"/>
<gene>
    <name evidence="1" type="ORF">KMW28_13455</name>
</gene>
<evidence type="ECO:0000313" key="2">
    <source>
        <dbReference type="Proteomes" id="UP000678679"/>
    </source>
</evidence>
<keyword evidence="2" id="KW-1185">Reference proteome</keyword>
<keyword evidence="1" id="KW-0449">Lipoprotein</keyword>
<dbReference type="Pfam" id="PF12771">
    <property type="entry name" value="SusD-like_2"/>
    <property type="match status" value="1"/>
</dbReference>